<organism evidence="1 2">
    <name type="scientific">Hypoxylon rubiginosum</name>
    <dbReference type="NCBI Taxonomy" id="110542"/>
    <lineage>
        <taxon>Eukaryota</taxon>
        <taxon>Fungi</taxon>
        <taxon>Dikarya</taxon>
        <taxon>Ascomycota</taxon>
        <taxon>Pezizomycotina</taxon>
        <taxon>Sordariomycetes</taxon>
        <taxon>Xylariomycetidae</taxon>
        <taxon>Xylariales</taxon>
        <taxon>Hypoxylaceae</taxon>
        <taxon>Hypoxylon</taxon>
    </lineage>
</organism>
<proteinExistence type="predicted"/>
<evidence type="ECO:0000313" key="1">
    <source>
        <dbReference type="EMBL" id="KAI4868056.1"/>
    </source>
</evidence>
<name>A0ACB9Z8A5_9PEZI</name>
<protein>
    <submittedName>
        <fullName evidence="1">Linoleate diol synthase</fullName>
    </submittedName>
</protein>
<comment type="caution">
    <text evidence="1">The sequence shown here is derived from an EMBL/GenBank/DDBJ whole genome shotgun (WGS) entry which is preliminary data.</text>
</comment>
<keyword evidence="2" id="KW-1185">Reference proteome</keyword>
<gene>
    <name evidence="1" type="ORF">F4820DRAFT_160339</name>
</gene>
<accession>A0ACB9Z8A5</accession>
<reference evidence="1 2" key="1">
    <citation type="journal article" date="2022" name="New Phytol.">
        <title>Ecological generalism drives hyperdiversity of secondary metabolite gene clusters in xylarialean endophytes.</title>
        <authorList>
            <person name="Franco M.E.E."/>
            <person name="Wisecaver J.H."/>
            <person name="Arnold A.E."/>
            <person name="Ju Y.M."/>
            <person name="Slot J.C."/>
            <person name="Ahrendt S."/>
            <person name="Moore L.P."/>
            <person name="Eastman K.E."/>
            <person name="Scott K."/>
            <person name="Konkel Z."/>
            <person name="Mondo S.J."/>
            <person name="Kuo A."/>
            <person name="Hayes R.D."/>
            <person name="Haridas S."/>
            <person name="Andreopoulos B."/>
            <person name="Riley R."/>
            <person name="LaButti K."/>
            <person name="Pangilinan J."/>
            <person name="Lipzen A."/>
            <person name="Amirebrahimi M."/>
            <person name="Yan J."/>
            <person name="Adam C."/>
            <person name="Keymanesh K."/>
            <person name="Ng V."/>
            <person name="Louie K."/>
            <person name="Northen T."/>
            <person name="Drula E."/>
            <person name="Henrissat B."/>
            <person name="Hsieh H.M."/>
            <person name="Youens-Clark K."/>
            <person name="Lutzoni F."/>
            <person name="Miadlikowska J."/>
            <person name="Eastwood D.C."/>
            <person name="Hamelin R.C."/>
            <person name="Grigoriev I.V."/>
            <person name="U'Ren J.M."/>
        </authorList>
    </citation>
    <scope>NUCLEOTIDE SEQUENCE [LARGE SCALE GENOMIC DNA]</scope>
    <source>
        <strain evidence="1 2">CBS 119005</strain>
    </source>
</reference>
<dbReference type="EMBL" id="MU393441">
    <property type="protein sequence ID" value="KAI4868056.1"/>
    <property type="molecule type" value="Genomic_DNA"/>
</dbReference>
<evidence type="ECO:0000313" key="2">
    <source>
        <dbReference type="Proteomes" id="UP001497700"/>
    </source>
</evidence>
<dbReference type="Proteomes" id="UP001497700">
    <property type="component" value="Unassembled WGS sequence"/>
</dbReference>
<sequence>MQASRPKRKSRPSTRDALPLYNRMGEFASTLASPGGSNVARIKTAIMSTSWAQAIQVITKALSPIPKYQFTPGNDENTKETGLLKDLQHLGIEDYKTLKDILDVTVTGQDDDNEMLLERTVTMLSKLPPHSREGRQATDAFVNALWEALDHPPTQLRSNDSCYREANGSYNNLDDHTTGAANTRYARTTPARVFQGPDLPDPGLIFDSIMNRGDGASFREHPNKVSSMLFYLATIITHDLFQTDSRDASVNLTSSYLDLSPLYGRNAEEQKAMRTFKDGLLKPDCFSTRNLLNFPPGVGVFLIMFNRFHNYVVTQLAEINEGGRFAKPASAHDNSNWEAWEKYDNDLFQTGRLITCGLYVNIILKDYVRTILNVNRSNSTWDLDPRTNEKKSAFNSNPAPEATGNQVSVEFNLVYRWHSALSKRDEKWITDEFRSYLGGADPAKASVDEVLQALARYRRGVPDDPEKRNFANLQRGDDNTYSDDELVEILTTSIEDVAGAFGANQVPSALRVIEILGITQAREWHVATLNEFRQHFGLTKHDTFEDINPDPAVAGNLMALYDSPDSVELYPGLIAEKTKPPMSGSGLCVNMTTSRAILSDAVALVRGDRFYTTDYTPQNLTNWGFNEANFDLKVNQGQVMHKLIFRAFPFHFASNSIHAHLPFIVPEENKVIHDTLGTSELYSWEKPARKIDPVVVKSHKAISQVLGNNKDFYVPWGESISYLVSPPGKSFAKEFCLSGDGSANHESRSHVNRCLYQPKEWEAEIKQFFDLTTKNLLRKAGRVLPRGPLAGADTEREYEVDIVRDVIIPLNTRFVAEFFGLPIKTAETSPHGIYTEHELYGLLTAIFATVFFDSDPANSFKLRTLSHELALGLEQLVRLEVEANAKAGWVSSVASRLGFGGKNKSDAGSKDGEQDWPSLPHYGKELLSRMMEKGKTIEECVAGTVIPISAAGTTIMSGLLSQCLDYFLGTGEEHLDELHRLAQENTAEADEKLMHYMLEGIRLRGTVVVARAVAPSSAAQTVTDDVPCLYNPADPSGPSPLPNPAADRGASAREYRLVPGQRAIIDLVTASHDAYVFPDPEAVRLDRPVSSYLPWGAGPHKCLGEGLTRVALAAAFKVLLRLPGLRRAPGPRGQSKSMEFKEWRGQAGRDAVAGGGDEWTGLRVYMSPDQSSYSPVPTTMRVRWNGPEPNEAGGSGSGSAGDAAGWVEVGGK</sequence>